<name>A0A4Y2CDS3_ARAVE</name>
<reference evidence="1 2" key="1">
    <citation type="journal article" date="2019" name="Sci. Rep.">
        <title>Orb-weaving spider Araneus ventricosus genome elucidates the spidroin gene catalogue.</title>
        <authorList>
            <person name="Kono N."/>
            <person name="Nakamura H."/>
            <person name="Ohtoshi R."/>
            <person name="Moran D.A.P."/>
            <person name="Shinohara A."/>
            <person name="Yoshida Y."/>
            <person name="Fujiwara M."/>
            <person name="Mori M."/>
            <person name="Tomita M."/>
            <person name="Arakawa K."/>
        </authorList>
    </citation>
    <scope>NUCLEOTIDE SEQUENCE [LARGE SCALE GENOMIC DNA]</scope>
</reference>
<protein>
    <submittedName>
        <fullName evidence="1">Uncharacterized protein</fullName>
    </submittedName>
</protein>
<dbReference type="AlphaFoldDB" id="A0A4Y2CDS3"/>
<evidence type="ECO:0000313" key="2">
    <source>
        <dbReference type="Proteomes" id="UP000499080"/>
    </source>
</evidence>
<dbReference type="Proteomes" id="UP000499080">
    <property type="component" value="Unassembled WGS sequence"/>
</dbReference>
<gene>
    <name evidence="1" type="ORF">AVEN_178502_1</name>
</gene>
<organism evidence="1 2">
    <name type="scientific">Araneus ventricosus</name>
    <name type="common">Orbweaver spider</name>
    <name type="synonym">Epeira ventricosa</name>
    <dbReference type="NCBI Taxonomy" id="182803"/>
    <lineage>
        <taxon>Eukaryota</taxon>
        <taxon>Metazoa</taxon>
        <taxon>Ecdysozoa</taxon>
        <taxon>Arthropoda</taxon>
        <taxon>Chelicerata</taxon>
        <taxon>Arachnida</taxon>
        <taxon>Araneae</taxon>
        <taxon>Araneomorphae</taxon>
        <taxon>Entelegynae</taxon>
        <taxon>Araneoidea</taxon>
        <taxon>Araneidae</taxon>
        <taxon>Araneus</taxon>
    </lineage>
</organism>
<evidence type="ECO:0000313" key="1">
    <source>
        <dbReference type="EMBL" id="GBM02572.1"/>
    </source>
</evidence>
<keyword evidence="2" id="KW-1185">Reference proteome</keyword>
<proteinExistence type="predicted"/>
<sequence>MSRFRQRWVPGSKPDSVDYLVLLMPRFEATRGRFWDVPRNFETRLDDEDNTSAGTTSPKFHTTLGEKRFVPTYDLTSNRPYTRWIFSGIGFRTSDRHLTTRPP</sequence>
<dbReference type="EMBL" id="BGPR01000181">
    <property type="protein sequence ID" value="GBM02572.1"/>
    <property type="molecule type" value="Genomic_DNA"/>
</dbReference>
<accession>A0A4Y2CDS3</accession>
<comment type="caution">
    <text evidence="1">The sequence shown here is derived from an EMBL/GenBank/DDBJ whole genome shotgun (WGS) entry which is preliminary data.</text>
</comment>